<protein>
    <submittedName>
        <fullName evidence="1">9619_t:CDS:1</fullName>
    </submittedName>
</protein>
<dbReference type="Proteomes" id="UP000789525">
    <property type="component" value="Unassembled WGS sequence"/>
</dbReference>
<organism evidence="1 2">
    <name type="scientific">Acaulospora colombiana</name>
    <dbReference type="NCBI Taxonomy" id="27376"/>
    <lineage>
        <taxon>Eukaryota</taxon>
        <taxon>Fungi</taxon>
        <taxon>Fungi incertae sedis</taxon>
        <taxon>Mucoromycota</taxon>
        <taxon>Glomeromycotina</taxon>
        <taxon>Glomeromycetes</taxon>
        <taxon>Diversisporales</taxon>
        <taxon>Acaulosporaceae</taxon>
        <taxon>Acaulospora</taxon>
    </lineage>
</organism>
<comment type="caution">
    <text evidence="1">The sequence shown here is derived from an EMBL/GenBank/DDBJ whole genome shotgun (WGS) entry which is preliminary data.</text>
</comment>
<keyword evidence="2" id="KW-1185">Reference proteome</keyword>
<reference evidence="1" key="1">
    <citation type="submission" date="2021-06" db="EMBL/GenBank/DDBJ databases">
        <authorList>
            <person name="Kallberg Y."/>
            <person name="Tangrot J."/>
            <person name="Rosling A."/>
        </authorList>
    </citation>
    <scope>NUCLEOTIDE SEQUENCE</scope>
    <source>
        <strain evidence="1">CL356</strain>
    </source>
</reference>
<sequence>GVLGAIIPIALNWNSDAGSVNDGTYIGFMVLMGSGVLLALVLLPPSKVYHDNGQHIIIQKYPKWKTELIEVFKLFLNWKILLLTPMFVASNWFYAYQFNDINAFYFNIRTRAFNNLWYWAAQIIGAAAFGKFLDMQSLGRKMRGLLGLLILAIAITAVWGGGLAFQLTYKRGDTITQMDLYDHGYAQRLILYILYGANDAMYQVYAYWIMGALTNDAAILARYAGYYKAVQSAGAAVIVVGIKESNYEENEKNDSNKIRDAENSGDTTGTKNVDQEVSNVASGENETNRG</sequence>
<gene>
    <name evidence="1" type="ORF">ACOLOM_LOCUS7074</name>
</gene>
<proteinExistence type="predicted"/>
<dbReference type="EMBL" id="CAJVPT010015586">
    <property type="protein sequence ID" value="CAG8612847.1"/>
    <property type="molecule type" value="Genomic_DNA"/>
</dbReference>
<feature type="non-terminal residue" evidence="1">
    <location>
        <position position="1"/>
    </location>
</feature>
<evidence type="ECO:0000313" key="1">
    <source>
        <dbReference type="EMBL" id="CAG8612847.1"/>
    </source>
</evidence>
<name>A0ACA9MVJ2_9GLOM</name>
<accession>A0ACA9MVJ2</accession>
<evidence type="ECO:0000313" key="2">
    <source>
        <dbReference type="Proteomes" id="UP000789525"/>
    </source>
</evidence>